<protein>
    <recommendedName>
        <fullName evidence="4">Integrase catalytic domain-containing protein</fullName>
    </recommendedName>
</protein>
<dbReference type="PANTHER" id="PTHR42648">
    <property type="entry name" value="TRANSPOSASE, PUTATIVE-RELATED"/>
    <property type="match status" value="1"/>
</dbReference>
<sequence>MSQPKKLVNLLRQQRKDDKPYGAIGESPGFVLPWHTRGKKATVSPLWCELLGDDSEAEYRVVVDGKLITSQGPGTTIEFANAIVERAEIFYCNFEGAIRDERRRCLGLPTPATVSASPVPSRFKLAACIVIGHQDNLALLLLGLMMHPCLPPLQDLSSKKIFGRGYERDGLYYFGDPPPATSGLHASVLPSSSSYLVRIINFSVRFCELSKHTRTSYIPRMHRTSSVFDLIHSDVWGPSPVMAFSGHRYYVTFIDDHSRCTWVYLLKKKSDVLPLFTQFLQMIKTQYNTVVRAIRSDNGGEYISDAFCSQLNQKGILHQLTCPQTPEQNGVAERKNRHIMSIVRCLLCGMHVPKSYWHMVVLTAVYLMNGTPSRVLHGTAPLQFLKPDCTMFPILPRVFGCTCFVQNRSPTRTKLDNKSIRCIFLGYSTMSKAYRCYDPVSHYLYHSLDVTFFEEIPFYGTYSPLQVSDPSPSIEDTSPLARPVPIFDSMVPEASSLPAPSSHPPLQVYTRRPRSPLPDSPLAPGSVLIILSPSTSLILVFQILIMPSLGRWTLSLFLGQCLRLLQDPKWVTAMQAEMNALQANQTWELVPLPFGEKTVGCKWVFTVKYLADGSVDRYKARLVAKGFTQIPGKDFGATFAPVAKLTSVRLLVSLAASHSWPLHQLGCQECISPWAWFSRFSEVILSMEFVRCHSDHTCFIRRRSDGRCIILLVYVDDIILTGDDTLGMAHVKQNLGRVFDVKDLGALKYFLGIEVARSRHGISLSQRKYTLDLLQDTGMLGCRPASTPMDPNLKLSTESGELLSNPF</sequence>
<dbReference type="InterPro" id="IPR029062">
    <property type="entry name" value="Class_I_gatase-like"/>
</dbReference>
<keyword evidence="2" id="KW-0378">Hydrolase</keyword>
<dbReference type="InterPro" id="IPR002818">
    <property type="entry name" value="DJ-1/PfpI"/>
</dbReference>
<dbReference type="InterPro" id="IPR001584">
    <property type="entry name" value="Integrase_cat-core"/>
</dbReference>
<dbReference type="InterPro" id="IPR036397">
    <property type="entry name" value="RNaseH_sf"/>
</dbReference>
<gene>
    <name evidence="5" type="ORF">FSB_LOCUS46275</name>
</gene>
<reference evidence="5" key="1">
    <citation type="submission" date="2018-02" db="EMBL/GenBank/DDBJ databases">
        <authorList>
            <person name="Cohen D.B."/>
            <person name="Kent A.D."/>
        </authorList>
    </citation>
    <scope>NUCLEOTIDE SEQUENCE</scope>
</reference>
<dbReference type="EMBL" id="OIVN01004618">
    <property type="protein sequence ID" value="SPD18393.1"/>
    <property type="molecule type" value="Genomic_DNA"/>
</dbReference>
<dbReference type="Gene3D" id="3.30.420.10">
    <property type="entry name" value="Ribonuclease H-like superfamily/Ribonuclease H"/>
    <property type="match status" value="1"/>
</dbReference>
<evidence type="ECO:0000313" key="5">
    <source>
        <dbReference type="EMBL" id="SPD18393.1"/>
    </source>
</evidence>
<feature type="domain" description="Integrase catalytic" evidence="4">
    <location>
        <begin position="215"/>
        <end position="389"/>
    </location>
</feature>
<organism evidence="5">
    <name type="scientific">Fagus sylvatica</name>
    <name type="common">Beechnut</name>
    <dbReference type="NCBI Taxonomy" id="28930"/>
    <lineage>
        <taxon>Eukaryota</taxon>
        <taxon>Viridiplantae</taxon>
        <taxon>Streptophyta</taxon>
        <taxon>Embryophyta</taxon>
        <taxon>Tracheophyta</taxon>
        <taxon>Spermatophyta</taxon>
        <taxon>Magnoliopsida</taxon>
        <taxon>eudicotyledons</taxon>
        <taxon>Gunneridae</taxon>
        <taxon>Pentapetalae</taxon>
        <taxon>rosids</taxon>
        <taxon>fabids</taxon>
        <taxon>Fagales</taxon>
        <taxon>Fagaceae</taxon>
        <taxon>Fagus</taxon>
    </lineage>
</organism>
<dbReference type="Pfam" id="PF07727">
    <property type="entry name" value="RVT_2"/>
    <property type="match status" value="2"/>
</dbReference>
<feature type="compositionally biased region" description="Low complexity" evidence="3">
    <location>
        <begin position="495"/>
        <end position="506"/>
    </location>
</feature>
<dbReference type="InterPro" id="IPR043502">
    <property type="entry name" value="DNA/RNA_pol_sf"/>
</dbReference>
<proteinExistence type="predicted"/>
<dbReference type="Pfam" id="PF01965">
    <property type="entry name" value="DJ-1_PfpI"/>
    <property type="match status" value="1"/>
</dbReference>
<dbReference type="PROSITE" id="PS50994">
    <property type="entry name" value="INTEGRASE"/>
    <property type="match status" value="1"/>
</dbReference>
<dbReference type="AlphaFoldDB" id="A0A2N9I305"/>
<evidence type="ECO:0000259" key="4">
    <source>
        <dbReference type="PROSITE" id="PS50994"/>
    </source>
</evidence>
<name>A0A2N9I305_FAGSY</name>
<dbReference type="InterPro" id="IPR039537">
    <property type="entry name" value="Retrotran_Ty1/copia-like"/>
</dbReference>
<dbReference type="InterPro" id="IPR012337">
    <property type="entry name" value="RNaseH-like_sf"/>
</dbReference>
<evidence type="ECO:0000256" key="3">
    <source>
        <dbReference type="SAM" id="MobiDB-lite"/>
    </source>
</evidence>
<dbReference type="Pfam" id="PF00665">
    <property type="entry name" value="rve"/>
    <property type="match status" value="1"/>
</dbReference>
<evidence type="ECO:0000256" key="2">
    <source>
        <dbReference type="ARBA" id="ARBA00022801"/>
    </source>
</evidence>
<dbReference type="GO" id="GO:0003676">
    <property type="term" value="F:nucleic acid binding"/>
    <property type="evidence" value="ECO:0007669"/>
    <property type="project" value="InterPro"/>
</dbReference>
<feature type="region of interest" description="Disordered" evidence="3">
    <location>
        <begin position="495"/>
        <end position="517"/>
    </location>
</feature>
<keyword evidence="1" id="KW-0479">Metal-binding</keyword>
<feature type="region of interest" description="Disordered" evidence="3">
    <location>
        <begin position="786"/>
        <end position="807"/>
    </location>
</feature>
<dbReference type="InterPro" id="IPR057670">
    <property type="entry name" value="SH3_retrovirus"/>
</dbReference>
<dbReference type="PANTHER" id="PTHR42648:SF28">
    <property type="entry name" value="TRANSPOSON-ENCODED PROTEIN WITH RIBONUCLEASE H-LIKE AND RETROVIRUS ZINC FINGER-LIKE DOMAINS"/>
    <property type="match status" value="1"/>
</dbReference>
<dbReference type="Pfam" id="PF25597">
    <property type="entry name" value="SH3_retrovirus"/>
    <property type="match status" value="1"/>
</dbReference>
<dbReference type="InterPro" id="IPR013103">
    <property type="entry name" value="RVT_2"/>
</dbReference>
<dbReference type="SUPFAM" id="SSF56672">
    <property type="entry name" value="DNA/RNA polymerases"/>
    <property type="match status" value="1"/>
</dbReference>
<dbReference type="Gene3D" id="3.40.50.880">
    <property type="match status" value="1"/>
</dbReference>
<dbReference type="GO" id="GO:0046872">
    <property type="term" value="F:metal ion binding"/>
    <property type="evidence" value="ECO:0007669"/>
    <property type="project" value="UniProtKB-KW"/>
</dbReference>
<dbReference type="GO" id="GO:0016787">
    <property type="term" value="F:hydrolase activity"/>
    <property type="evidence" value="ECO:0007669"/>
    <property type="project" value="UniProtKB-KW"/>
</dbReference>
<accession>A0A2N9I305</accession>
<dbReference type="SUPFAM" id="SSF52317">
    <property type="entry name" value="Class I glutamine amidotransferase-like"/>
    <property type="match status" value="1"/>
</dbReference>
<dbReference type="SUPFAM" id="SSF53098">
    <property type="entry name" value="Ribonuclease H-like"/>
    <property type="match status" value="1"/>
</dbReference>
<evidence type="ECO:0000256" key="1">
    <source>
        <dbReference type="ARBA" id="ARBA00022723"/>
    </source>
</evidence>
<dbReference type="GO" id="GO:0015074">
    <property type="term" value="P:DNA integration"/>
    <property type="evidence" value="ECO:0007669"/>
    <property type="project" value="InterPro"/>
</dbReference>